<protein>
    <submittedName>
        <fullName evidence="11">ATP synthase F1 subunit gamma</fullName>
    </submittedName>
</protein>
<evidence type="ECO:0000256" key="7">
    <source>
        <dbReference type="ARBA" id="ARBA00023136"/>
    </source>
</evidence>
<organism evidence="11 12">
    <name type="scientific">Mycoplasma wenyonii (strain Massachusetts)</name>
    <name type="common">Eperythrozoon wenyonii</name>
    <dbReference type="NCBI Taxonomy" id="1197325"/>
    <lineage>
        <taxon>Bacteria</taxon>
        <taxon>Bacillati</taxon>
        <taxon>Mycoplasmatota</taxon>
        <taxon>Mollicutes</taxon>
        <taxon>Mycoplasmataceae</taxon>
        <taxon>Mycoplasma</taxon>
    </lineage>
</organism>
<reference evidence="11 12" key="1">
    <citation type="journal article" date="2012" name="J. Bacteriol.">
        <title>Complete genome sequence of Mycoplasma wenyonii strain Massachusetts.</title>
        <authorList>
            <person name="Dos Santos A.P."/>
            <person name="Guimaraes A.M."/>
            <person name="do Nascimento N.C."/>
            <person name="Sanmiguel P.J."/>
            <person name="Messick J.B."/>
        </authorList>
    </citation>
    <scope>NUCLEOTIDE SEQUENCE [LARGE SCALE GENOMIC DNA]</scope>
    <source>
        <strain evidence="11 12">Massachusetts</strain>
    </source>
</reference>
<dbReference type="EMBL" id="CP003703">
    <property type="protein sequence ID" value="AFN64900.1"/>
    <property type="molecule type" value="Genomic_DNA"/>
</dbReference>
<evidence type="ECO:0000256" key="6">
    <source>
        <dbReference type="ARBA" id="ARBA00023065"/>
    </source>
</evidence>
<keyword evidence="10" id="KW-0175">Coiled coil</keyword>
<keyword evidence="12" id="KW-1185">Reference proteome</keyword>
<evidence type="ECO:0000256" key="4">
    <source>
        <dbReference type="ARBA" id="ARBA00022448"/>
    </source>
</evidence>
<dbReference type="InterPro" id="IPR000131">
    <property type="entry name" value="ATP_synth_F1_gsu"/>
</dbReference>
<sequence>MSTATLLIAKKIKDMRFILKVTEALQLISSAKLKNYRKIAYRSHEYCVGIKFLFKKFYDSYEHDFTVTNKKFLLAEKIHKKLVLLVVIGTDLALCGRFNKQIVDYIKSNFYEKHTLLVVFGKKITSLLANTPFKDKIIKSYNSEFPFANYSTHIEKCTNYLLKEYVNRGCYFLQIVHKSPSKPFKLKKLLPFTEDYFGGVERSIRYETHEYKVHTPDCVVEMFPTFFERTLQLSLVESKIAEHNLRKDVMSNAIKAAEEKLQEYQILYRKMKQAVITQEISEITAAIKVKS</sequence>
<dbReference type="AlphaFoldDB" id="I6ZIA4"/>
<dbReference type="OrthoDB" id="9812769at2"/>
<dbReference type="Pfam" id="PF00231">
    <property type="entry name" value="ATP-synt"/>
    <property type="match status" value="1"/>
</dbReference>
<keyword evidence="7" id="KW-0472">Membrane</keyword>
<keyword evidence="9" id="KW-0066">ATP synthesis</keyword>
<comment type="subcellular location">
    <subcellularLocation>
        <location evidence="2">Membrane</location>
        <topology evidence="2">Peripheral membrane protein</topology>
    </subcellularLocation>
</comment>
<evidence type="ECO:0000313" key="12">
    <source>
        <dbReference type="Proteomes" id="UP000009005"/>
    </source>
</evidence>
<name>I6ZIA4_MYCWM</name>
<keyword evidence="4" id="KW-0813">Transport</keyword>
<dbReference type="Proteomes" id="UP000009005">
    <property type="component" value="Chromosome"/>
</dbReference>
<evidence type="ECO:0000256" key="1">
    <source>
        <dbReference type="ARBA" id="ARBA00003456"/>
    </source>
</evidence>
<accession>I6ZIA4</accession>
<keyword evidence="5" id="KW-0375">Hydrogen ion transport</keyword>
<proteinExistence type="inferred from homology"/>
<dbReference type="KEGG" id="mwe:WEN_00465"/>
<keyword evidence="6" id="KW-0406">Ion transport</keyword>
<dbReference type="RefSeq" id="WP_014849610.1">
    <property type="nucleotide sequence ID" value="NC_018149.1"/>
</dbReference>
<feature type="coiled-coil region" evidence="10">
    <location>
        <begin position="240"/>
        <end position="274"/>
    </location>
</feature>
<evidence type="ECO:0000256" key="2">
    <source>
        <dbReference type="ARBA" id="ARBA00004170"/>
    </source>
</evidence>
<dbReference type="PATRIC" id="fig|1197325.3.peg.103"/>
<evidence type="ECO:0000256" key="8">
    <source>
        <dbReference type="ARBA" id="ARBA00023196"/>
    </source>
</evidence>
<dbReference type="InterPro" id="IPR035968">
    <property type="entry name" value="ATP_synth_F1_ATPase_gsu"/>
</dbReference>
<comment type="function">
    <text evidence="1">Produces ATP from ADP in the presence of a proton gradient across the membrane. The gamma chain is believed to be important in regulating ATPase activity and the flow of protons through the CF(0) complex.</text>
</comment>
<evidence type="ECO:0000256" key="9">
    <source>
        <dbReference type="ARBA" id="ARBA00023310"/>
    </source>
</evidence>
<dbReference type="HOGENOM" id="CLU_050669_0_1_14"/>
<keyword evidence="8" id="KW-0139">CF(1)</keyword>
<dbReference type="Gene3D" id="3.40.1380.10">
    <property type="match status" value="1"/>
</dbReference>
<dbReference type="STRING" id="1197325.WEN_00465"/>
<evidence type="ECO:0000256" key="10">
    <source>
        <dbReference type="SAM" id="Coils"/>
    </source>
</evidence>
<evidence type="ECO:0000313" key="11">
    <source>
        <dbReference type="EMBL" id="AFN64900.1"/>
    </source>
</evidence>
<dbReference type="Gene3D" id="1.10.287.80">
    <property type="entry name" value="ATP synthase, gamma subunit, helix hairpin domain"/>
    <property type="match status" value="1"/>
</dbReference>
<dbReference type="GO" id="GO:0045259">
    <property type="term" value="C:proton-transporting ATP synthase complex"/>
    <property type="evidence" value="ECO:0007669"/>
    <property type="project" value="UniProtKB-KW"/>
</dbReference>
<evidence type="ECO:0000256" key="5">
    <source>
        <dbReference type="ARBA" id="ARBA00022781"/>
    </source>
</evidence>
<gene>
    <name evidence="11" type="ordered locus">WEN_00465</name>
</gene>
<dbReference type="GO" id="GO:0046933">
    <property type="term" value="F:proton-transporting ATP synthase activity, rotational mechanism"/>
    <property type="evidence" value="ECO:0007669"/>
    <property type="project" value="InterPro"/>
</dbReference>
<evidence type="ECO:0000256" key="3">
    <source>
        <dbReference type="ARBA" id="ARBA00007681"/>
    </source>
</evidence>
<comment type="similarity">
    <text evidence="3">Belongs to the ATPase gamma chain family.</text>
</comment>
<dbReference type="SUPFAM" id="SSF52943">
    <property type="entry name" value="ATP synthase (F1-ATPase), gamma subunit"/>
    <property type="match status" value="1"/>
</dbReference>
<dbReference type="PRINTS" id="PR00126">
    <property type="entry name" value="ATPASEGAMMA"/>
</dbReference>